<dbReference type="InterPro" id="IPR025847">
    <property type="entry name" value="MEDS_domain"/>
</dbReference>
<dbReference type="CDD" id="cd16936">
    <property type="entry name" value="HATPase_RsbW-like"/>
    <property type="match status" value="1"/>
</dbReference>
<dbReference type="InterPro" id="IPR003594">
    <property type="entry name" value="HATPase_dom"/>
</dbReference>
<dbReference type="InterPro" id="IPR047718">
    <property type="entry name" value="RsbA-like_anti_sig"/>
</dbReference>
<evidence type="ECO:0000259" key="2">
    <source>
        <dbReference type="Pfam" id="PF13581"/>
    </source>
</evidence>
<accession>A0ABQ4GNJ1</accession>
<feature type="domain" description="Histidine kinase/HSP90-like ATPase" evidence="2">
    <location>
        <begin position="193"/>
        <end position="303"/>
    </location>
</feature>
<dbReference type="InterPro" id="IPR050267">
    <property type="entry name" value="Anti-sigma-factor_SerPK"/>
</dbReference>
<feature type="domain" description="MEDS" evidence="3">
    <location>
        <begin position="5"/>
        <end position="149"/>
    </location>
</feature>
<organism evidence="4 5">
    <name type="scientific">Microbispora siamensis</name>
    <dbReference type="NCBI Taxonomy" id="564413"/>
    <lineage>
        <taxon>Bacteria</taxon>
        <taxon>Bacillati</taxon>
        <taxon>Actinomycetota</taxon>
        <taxon>Actinomycetes</taxon>
        <taxon>Streptosporangiales</taxon>
        <taxon>Streptosporangiaceae</taxon>
        <taxon>Microbispora</taxon>
    </lineage>
</organism>
<sequence length="320" mass="34611">MTGFDHIGLLYRDEDEYAAGCAAFLRQALAAEEPAMVAVPGGNGELIRARLGSDAHRVVFRDMSVAGRNPGRIIPSVLLAFLREHAGRRVWIIGEPIWDGRSEIEYPACAQHEALINAVFAGEEAAILCPYDVARLNPEAVADAHRTHPVMQDATGVWDSPAYTDPIETAAAFDVPLPAPPPAAAAYRFEGLRALPALRAFLTREALAAGLGGRRLSEMLIAVNELATNTGEYTDGTGTVTVWTEHGTLVCQIDDGGRIADPLAGRVPPPDHATHGRGLLIAHEFADLVRIHRHSRGTSIRLHFALSPEREPAVRRRTAR</sequence>
<dbReference type="SUPFAM" id="SSF55874">
    <property type="entry name" value="ATPase domain of HSP90 chaperone/DNA topoisomerase II/histidine kinase"/>
    <property type="match status" value="1"/>
</dbReference>
<dbReference type="Proteomes" id="UP000660454">
    <property type="component" value="Unassembled WGS sequence"/>
</dbReference>
<name>A0ABQ4GNJ1_9ACTN</name>
<evidence type="ECO:0000256" key="1">
    <source>
        <dbReference type="ARBA" id="ARBA00022527"/>
    </source>
</evidence>
<evidence type="ECO:0000259" key="3">
    <source>
        <dbReference type="Pfam" id="PF14417"/>
    </source>
</evidence>
<dbReference type="InterPro" id="IPR036890">
    <property type="entry name" value="HATPase_C_sf"/>
</dbReference>
<keyword evidence="1" id="KW-0418">Kinase</keyword>
<gene>
    <name evidence="4" type="ORF">Msi02_38230</name>
</gene>
<dbReference type="RefSeq" id="WP_204049580.1">
    <property type="nucleotide sequence ID" value="NZ_BOOF01000020.1"/>
</dbReference>
<dbReference type="NCBIfam" id="NF041045">
    <property type="entry name" value="RsbA_anti_sig"/>
    <property type="match status" value="1"/>
</dbReference>
<dbReference type="EMBL" id="BOOF01000020">
    <property type="protein sequence ID" value="GIH63006.1"/>
    <property type="molecule type" value="Genomic_DNA"/>
</dbReference>
<keyword evidence="5" id="KW-1185">Reference proteome</keyword>
<dbReference type="PANTHER" id="PTHR35526">
    <property type="entry name" value="ANTI-SIGMA-F FACTOR RSBW-RELATED"/>
    <property type="match status" value="1"/>
</dbReference>
<evidence type="ECO:0000313" key="4">
    <source>
        <dbReference type="EMBL" id="GIH63006.1"/>
    </source>
</evidence>
<proteinExistence type="predicted"/>
<comment type="caution">
    <text evidence="4">The sequence shown here is derived from an EMBL/GenBank/DDBJ whole genome shotgun (WGS) entry which is preliminary data.</text>
</comment>
<protein>
    <submittedName>
        <fullName evidence="4">Anti-sigma regulatory factor</fullName>
    </submittedName>
</protein>
<dbReference type="PANTHER" id="PTHR35526:SF3">
    <property type="entry name" value="ANTI-SIGMA-F FACTOR RSBW"/>
    <property type="match status" value="1"/>
</dbReference>
<reference evidence="4 5" key="1">
    <citation type="submission" date="2021-01" db="EMBL/GenBank/DDBJ databases">
        <title>Whole genome shotgun sequence of Microbispora siamensis NBRC 104113.</title>
        <authorList>
            <person name="Komaki H."/>
            <person name="Tamura T."/>
        </authorList>
    </citation>
    <scope>NUCLEOTIDE SEQUENCE [LARGE SCALE GENOMIC DNA]</scope>
    <source>
        <strain evidence="4 5">NBRC 104113</strain>
    </source>
</reference>
<keyword evidence="1" id="KW-0808">Transferase</keyword>
<keyword evidence="1" id="KW-0723">Serine/threonine-protein kinase</keyword>
<evidence type="ECO:0000313" key="5">
    <source>
        <dbReference type="Proteomes" id="UP000660454"/>
    </source>
</evidence>
<dbReference type="Pfam" id="PF13581">
    <property type="entry name" value="HATPase_c_2"/>
    <property type="match status" value="1"/>
</dbReference>
<dbReference type="Pfam" id="PF14417">
    <property type="entry name" value="MEDS"/>
    <property type="match status" value="1"/>
</dbReference>
<dbReference type="Gene3D" id="3.30.565.10">
    <property type="entry name" value="Histidine kinase-like ATPase, C-terminal domain"/>
    <property type="match status" value="1"/>
</dbReference>